<dbReference type="GO" id="GO:0004519">
    <property type="term" value="F:endonuclease activity"/>
    <property type="evidence" value="ECO:0007669"/>
    <property type="project" value="UniProtKB-KW"/>
</dbReference>
<name>A0A5C1VC91_9PEZI</name>
<dbReference type="InterPro" id="IPR000305">
    <property type="entry name" value="GIY-YIG_endonuc"/>
</dbReference>
<dbReference type="SUPFAM" id="SSF82771">
    <property type="entry name" value="GIY-YIG endonuclease"/>
    <property type="match status" value="1"/>
</dbReference>
<evidence type="ECO:0000313" key="7">
    <source>
        <dbReference type="EMBL" id="QEN73775.1"/>
    </source>
</evidence>
<dbReference type="InterPro" id="IPR035901">
    <property type="entry name" value="GIY-YIG_endonuc_sf"/>
</dbReference>
<dbReference type="Pfam" id="PF07460">
    <property type="entry name" value="NUMOD3"/>
    <property type="match status" value="2"/>
</dbReference>
<geneLocation type="mitochondrion" evidence="7"/>
<keyword evidence="5" id="KW-1133">Transmembrane helix</keyword>
<keyword evidence="2" id="KW-0540">Nuclease</keyword>
<dbReference type="SMART" id="SM00496">
    <property type="entry name" value="IENR2"/>
    <property type="match status" value="3"/>
</dbReference>
<dbReference type="InterPro" id="IPR006350">
    <property type="entry name" value="Intron_endoG1"/>
</dbReference>
<evidence type="ECO:0000259" key="6">
    <source>
        <dbReference type="PROSITE" id="PS50164"/>
    </source>
</evidence>
<proteinExistence type="predicted"/>
<dbReference type="RefSeq" id="YP_009704212.1">
    <property type="nucleotide sequence ID" value="NC_044963.1"/>
</dbReference>
<sequence length="415" mass="48349">MHLVLPLKITIYWELLTIILLDIYLISVTMYNFEQSAGNQRIYKVILVGTSETTRDPCNVVAWRYSPWNKNYLTPLKNNFNKIILRSYSTSNQDNTNNLNPIIIYDNFKDNRSKILKEQKDKSGIYCLINKINNHSYIGSSVNLASRMKNYLNDAFLKSRQNINMPIVKALLKYGQSNFTLYILEHVDVKSLIIRETYFITSVMPYYNVLKQGYSSLGYKHTEETKELLSQLAKNRVHSDITKGLISKALTGENNPFYNKKHSIESRVRMIEANSAYPVYIYNSLKELLVIYPSVSTLANLIKSNHSTIVNHIKEQTIFRGEWYFSNLPYNIHDTPIITNWIYKESEELILSINNSSHIRKAVFVYDANKNFMYKFEGVTDAQRALKINHSTIKKYAKLSGVYGDYIFSYERLKD</sequence>
<accession>A0A5C1VC91</accession>
<organism evidence="7">
    <name type="scientific">Ceratocystis fimbriata</name>
    <dbReference type="NCBI Taxonomy" id="5158"/>
    <lineage>
        <taxon>Eukaryota</taxon>
        <taxon>Fungi</taxon>
        <taxon>Dikarya</taxon>
        <taxon>Ascomycota</taxon>
        <taxon>Pezizomycotina</taxon>
        <taxon>Sordariomycetes</taxon>
        <taxon>Hypocreomycetidae</taxon>
        <taxon>Microascales</taxon>
        <taxon>Ceratocystidaceae</taxon>
        <taxon>Ceratocystis</taxon>
    </lineage>
</organism>
<dbReference type="Pfam" id="PF07453">
    <property type="entry name" value="NUMOD1"/>
    <property type="match status" value="2"/>
</dbReference>
<keyword evidence="4" id="KW-0378">Hydrolase</keyword>
<keyword evidence="3 7" id="KW-0255">Endonuclease</keyword>
<dbReference type="Gene3D" id="3.40.1440.10">
    <property type="entry name" value="GIY-YIG endonuclease"/>
    <property type="match status" value="1"/>
</dbReference>
<gene>
    <name evidence="7" type="primary">oi8cox1</name>
</gene>
<dbReference type="Pfam" id="PF01541">
    <property type="entry name" value="GIY-YIG"/>
    <property type="match status" value="1"/>
</dbReference>
<dbReference type="SMART" id="SM00497">
    <property type="entry name" value="IENR1"/>
    <property type="match status" value="2"/>
</dbReference>
<keyword evidence="5" id="KW-0472">Membrane</keyword>
<dbReference type="InterPro" id="IPR003611">
    <property type="entry name" value="NUMOD3"/>
</dbReference>
<protein>
    <submittedName>
        <fullName evidence="7">GIY endonuclease</fullName>
    </submittedName>
</protein>
<dbReference type="GO" id="GO:0016787">
    <property type="term" value="F:hydrolase activity"/>
    <property type="evidence" value="ECO:0007669"/>
    <property type="project" value="UniProtKB-KW"/>
</dbReference>
<feature type="domain" description="GIY-YIG" evidence="6">
    <location>
        <begin position="121"/>
        <end position="209"/>
    </location>
</feature>
<keyword evidence="5" id="KW-0812">Transmembrane</keyword>
<evidence type="ECO:0000256" key="5">
    <source>
        <dbReference type="SAM" id="Phobius"/>
    </source>
</evidence>
<keyword evidence="7" id="KW-0496">Mitochondrion</keyword>
<evidence type="ECO:0000256" key="2">
    <source>
        <dbReference type="ARBA" id="ARBA00022722"/>
    </source>
</evidence>
<dbReference type="PROSITE" id="PS50164">
    <property type="entry name" value="GIY_YIG"/>
    <property type="match status" value="1"/>
</dbReference>
<dbReference type="SUPFAM" id="SSF64496">
    <property type="entry name" value="DNA-binding domain of intron-encoded endonucleases"/>
    <property type="match status" value="2"/>
</dbReference>
<evidence type="ECO:0000256" key="4">
    <source>
        <dbReference type="ARBA" id="ARBA00022801"/>
    </source>
</evidence>
<dbReference type="AlphaFoldDB" id="A0A5C1VC91"/>
<dbReference type="NCBIfam" id="TIGR01453">
    <property type="entry name" value="grpIintron_endo"/>
    <property type="match status" value="1"/>
</dbReference>
<evidence type="ECO:0000256" key="3">
    <source>
        <dbReference type="ARBA" id="ARBA00022759"/>
    </source>
</evidence>
<evidence type="ECO:0000256" key="1">
    <source>
        <dbReference type="ARBA" id="ARBA00010045"/>
    </source>
</evidence>
<comment type="similarity">
    <text evidence="1">To endonucleases of group I introns of fungi and phage.</text>
</comment>
<reference evidence="7" key="1">
    <citation type="submission" date="2017-09" db="EMBL/GenBank/DDBJ databases">
        <title>Comparative analysis of mitochondrial genomes in Ceratocystis.</title>
        <authorList>
            <person name="Naidoo K."/>
            <person name="Steenkamp E.T."/>
            <person name="Coetzee M.P.A."/>
            <person name="Kleeper P."/>
            <person name="Wingfield M.J."/>
            <person name="Wingfield B.D."/>
        </authorList>
    </citation>
    <scope>NUCLEOTIDE SEQUENCE</scope>
    <source>
        <strain evidence="7">CMW15049</strain>
    </source>
</reference>
<dbReference type="GeneID" id="41954378"/>
<dbReference type="CDD" id="cd10445">
    <property type="entry name" value="GIY-YIG_bI1_like"/>
    <property type="match status" value="1"/>
</dbReference>
<feature type="transmembrane region" description="Helical" evidence="5">
    <location>
        <begin position="12"/>
        <end position="33"/>
    </location>
</feature>
<dbReference type="InterPro" id="IPR010896">
    <property type="entry name" value="NUMOD1"/>
</dbReference>
<dbReference type="GO" id="GO:0003677">
    <property type="term" value="F:DNA binding"/>
    <property type="evidence" value="ECO:0007669"/>
    <property type="project" value="InterPro"/>
</dbReference>
<dbReference type="SMART" id="SM00465">
    <property type="entry name" value="GIYc"/>
    <property type="match status" value="1"/>
</dbReference>
<dbReference type="InterPro" id="IPR003647">
    <property type="entry name" value="Intron_nuc_1_rpt"/>
</dbReference>
<dbReference type="EMBL" id="MG010657">
    <property type="protein sequence ID" value="QEN73775.1"/>
    <property type="molecule type" value="Genomic_DNA"/>
</dbReference>